<sequence length="82" mass="8976">MHGSKLSTSALKILISLSEAHAKLSLRNKVIEEDVLIAVLLYESSLTLKHGNYMAFSLCSNFVMIKFGSEIACKCSPAMDLL</sequence>
<protein>
    <submittedName>
        <fullName evidence="1">Uncharacterized protein</fullName>
    </submittedName>
</protein>
<accession>A0AAV7UTF5</accession>
<gene>
    <name evidence="1" type="ORF">NDU88_001675</name>
</gene>
<dbReference type="AlphaFoldDB" id="A0AAV7UTF5"/>
<comment type="caution">
    <text evidence="1">The sequence shown here is derived from an EMBL/GenBank/DDBJ whole genome shotgun (WGS) entry which is preliminary data.</text>
</comment>
<dbReference type="Proteomes" id="UP001066276">
    <property type="component" value="Chromosome 2_2"/>
</dbReference>
<dbReference type="Gene3D" id="3.40.50.300">
    <property type="entry name" value="P-loop containing nucleotide triphosphate hydrolases"/>
    <property type="match status" value="1"/>
</dbReference>
<name>A0AAV7UTF5_PLEWA</name>
<organism evidence="1 2">
    <name type="scientific">Pleurodeles waltl</name>
    <name type="common">Iberian ribbed newt</name>
    <dbReference type="NCBI Taxonomy" id="8319"/>
    <lineage>
        <taxon>Eukaryota</taxon>
        <taxon>Metazoa</taxon>
        <taxon>Chordata</taxon>
        <taxon>Craniata</taxon>
        <taxon>Vertebrata</taxon>
        <taxon>Euteleostomi</taxon>
        <taxon>Amphibia</taxon>
        <taxon>Batrachia</taxon>
        <taxon>Caudata</taxon>
        <taxon>Salamandroidea</taxon>
        <taxon>Salamandridae</taxon>
        <taxon>Pleurodelinae</taxon>
        <taxon>Pleurodeles</taxon>
    </lineage>
</organism>
<evidence type="ECO:0000313" key="1">
    <source>
        <dbReference type="EMBL" id="KAJ1192365.1"/>
    </source>
</evidence>
<proteinExistence type="predicted"/>
<keyword evidence="2" id="KW-1185">Reference proteome</keyword>
<dbReference type="EMBL" id="JANPWB010000004">
    <property type="protein sequence ID" value="KAJ1192365.1"/>
    <property type="molecule type" value="Genomic_DNA"/>
</dbReference>
<reference evidence="1" key="1">
    <citation type="journal article" date="2022" name="bioRxiv">
        <title>Sequencing and chromosome-scale assembly of the giantPleurodeles waltlgenome.</title>
        <authorList>
            <person name="Brown T."/>
            <person name="Elewa A."/>
            <person name="Iarovenko S."/>
            <person name="Subramanian E."/>
            <person name="Araus A.J."/>
            <person name="Petzold A."/>
            <person name="Susuki M."/>
            <person name="Suzuki K.-i.T."/>
            <person name="Hayashi T."/>
            <person name="Toyoda A."/>
            <person name="Oliveira C."/>
            <person name="Osipova E."/>
            <person name="Leigh N.D."/>
            <person name="Simon A."/>
            <person name="Yun M.H."/>
        </authorList>
    </citation>
    <scope>NUCLEOTIDE SEQUENCE</scope>
    <source>
        <strain evidence="1">20211129_DDA</strain>
        <tissue evidence="1">Liver</tissue>
    </source>
</reference>
<dbReference type="InterPro" id="IPR027417">
    <property type="entry name" value="P-loop_NTPase"/>
</dbReference>
<evidence type="ECO:0000313" key="2">
    <source>
        <dbReference type="Proteomes" id="UP001066276"/>
    </source>
</evidence>